<dbReference type="InterPro" id="IPR034081">
    <property type="entry name" value="R3H_AAA"/>
</dbReference>
<feature type="domain" description="AAA+ ATPase" evidence="4">
    <location>
        <begin position="123"/>
        <end position="279"/>
    </location>
</feature>
<evidence type="ECO:0000256" key="2">
    <source>
        <dbReference type="ARBA" id="ARBA00022840"/>
    </source>
</evidence>
<feature type="region of interest" description="Disordered" evidence="3">
    <location>
        <begin position="429"/>
        <end position="484"/>
    </location>
</feature>
<feature type="compositionally biased region" description="Low complexity" evidence="3">
    <location>
        <begin position="475"/>
        <end position="484"/>
    </location>
</feature>
<proteinExistence type="predicted"/>
<dbReference type="EMBL" id="JALJOR010000002">
    <property type="protein sequence ID" value="KAK9824105.1"/>
    <property type="molecule type" value="Genomic_DNA"/>
</dbReference>
<evidence type="ECO:0000256" key="1">
    <source>
        <dbReference type="ARBA" id="ARBA00022741"/>
    </source>
</evidence>
<dbReference type="CDD" id="cd02645">
    <property type="entry name" value="R3H_AAA"/>
    <property type="match status" value="1"/>
</dbReference>
<dbReference type="Pfam" id="PF25516">
    <property type="entry name" value="PTPase"/>
    <property type="match status" value="1"/>
</dbReference>
<comment type="caution">
    <text evidence="5">The sequence shown here is derived from an EMBL/GenBank/DDBJ whole genome shotgun (WGS) entry which is preliminary data.</text>
</comment>
<dbReference type="Pfam" id="PF19568">
    <property type="entry name" value="Spore_III_AA"/>
    <property type="match status" value="1"/>
</dbReference>
<dbReference type="SUPFAM" id="SSF52540">
    <property type="entry name" value="P-loop containing nucleoside triphosphate hydrolases"/>
    <property type="match status" value="1"/>
</dbReference>
<dbReference type="SMART" id="SM00382">
    <property type="entry name" value="AAA"/>
    <property type="match status" value="1"/>
</dbReference>
<evidence type="ECO:0000313" key="6">
    <source>
        <dbReference type="Proteomes" id="UP001489004"/>
    </source>
</evidence>
<dbReference type="PANTHER" id="PTHR20953">
    <property type="entry name" value="KINASE-RELATED"/>
    <property type="match status" value="1"/>
</dbReference>
<dbReference type="CDD" id="cd00009">
    <property type="entry name" value="AAA"/>
    <property type="match status" value="1"/>
</dbReference>
<protein>
    <recommendedName>
        <fullName evidence="4">AAA+ ATPase domain-containing protein</fullName>
    </recommendedName>
</protein>
<dbReference type="Proteomes" id="UP001489004">
    <property type="component" value="Unassembled WGS sequence"/>
</dbReference>
<dbReference type="GO" id="GO:0005524">
    <property type="term" value="F:ATP binding"/>
    <property type="evidence" value="ECO:0007669"/>
    <property type="project" value="UniProtKB-KW"/>
</dbReference>
<organism evidence="5 6">
    <name type="scientific">[Myrmecia] bisecta</name>
    <dbReference type="NCBI Taxonomy" id="41462"/>
    <lineage>
        <taxon>Eukaryota</taxon>
        <taxon>Viridiplantae</taxon>
        <taxon>Chlorophyta</taxon>
        <taxon>core chlorophytes</taxon>
        <taxon>Trebouxiophyceae</taxon>
        <taxon>Trebouxiales</taxon>
        <taxon>Trebouxiaceae</taxon>
        <taxon>Myrmecia</taxon>
    </lineage>
</organism>
<dbReference type="InterPro" id="IPR027417">
    <property type="entry name" value="P-loop_NTPase"/>
</dbReference>
<dbReference type="InterPro" id="IPR058670">
    <property type="entry name" value="PTPase_dom"/>
</dbReference>
<dbReference type="Gene3D" id="3.40.50.300">
    <property type="entry name" value="P-loop containing nucleotide triphosphate hydrolases"/>
    <property type="match status" value="1"/>
</dbReference>
<evidence type="ECO:0000256" key="3">
    <source>
        <dbReference type="SAM" id="MobiDB-lite"/>
    </source>
</evidence>
<dbReference type="InterPro" id="IPR003593">
    <property type="entry name" value="AAA+_ATPase"/>
</dbReference>
<keyword evidence="1" id="KW-0547">Nucleotide-binding</keyword>
<dbReference type="PANTHER" id="PTHR20953:SF3">
    <property type="entry name" value="P-LOOP CONTAINING NUCLEOSIDE TRIPHOSPHATE HYDROLASES SUPERFAMILY PROTEIN"/>
    <property type="match status" value="1"/>
</dbReference>
<gene>
    <name evidence="5" type="ORF">WJX72_007767</name>
</gene>
<evidence type="ECO:0000313" key="5">
    <source>
        <dbReference type="EMBL" id="KAK9824105.1"/>
    </source>
</evidence>
<dbReference type="AlphaFoldDB" id="A0AAW1QS81"/>
<dbReference type="InterPro" id="IPR045735">
    <property type="entry name" value="Spore_III_AA_AAA+_ATPase"/>
</dbReference>
<accession>A0AAW1QS81</accession>
<keyword evidence="2" id="KW-0067">ATP-binding</keyword>
<evidence type="ECO:0000259" key="4">
    <source>
        <dbReference type="SMART" id="SM00382"/>
    </source>
</evidence>
<name>A0AAW1QS81_9CHLO</name>
<sequence>MCRASAAVLRLEAALPTFIRRAISNCPEHEQLVEVVLDLGRPPLARFPSGDVQLLDSPVTLEDLQHVVSQLGEFGGDNRAGIDRTLHRISCIRNRDLKIIGLTCRVGRAVPGSAAMVADLAKAGHSILLLGRPGIGKTTAIREISRMLAEESAKRVVIIDTSNEIGGDGDIPHPGIGRARRMQVPVPEQQHRVMIEAVENHMPEVIIIDEIGTLAESAAARTIAQRGVQLVGTAHGIALENLIKNPSLSDLLGGIASVTLGDDEARRRGGKKSVLERAGPPTFDTAIEILERNKWRVHTNLAHAVDRILAGGAARGESNAAASTSDVPEWRRAGEEGALHLFVVGMQDADMWEVVKGLGLQGHVVLTESLEEADAVLALRARVKEGSWVRDLAKRANKPIYAIKTASTSNIVRALRTLLGIDPSPGTVFARQGDPANEVGSDPFSSSAATPRAEGDIAQLVQQQQDEGTAPPPQQSSVVSRSVAQNSTDALEEARLAMEQIVLPRGQPIELLPRAAEVLEMQIALVRDFELSYELVGAGMNLRLRILPRQLSFAAQEVSSNKVYW</sequence>
<keyword evidence="6" id="KW-1185">Reference proteome</keyword>
<reference evidence="5 6" key="1">
    <citation type="journal article" date="2024" name="Nat. Commun.">
        <title>Phylogenomics reveals the evolutionary origins of lichenization in chlorophyte algae.</title>
        <authorList>
            <person name="Puginier C."/>
            <person name="Libourel C."/>
            <person name="Otte J."/>
            <person name="Skaloud P."/>
            <person name="Haon M."/>
            <person name="Grisel S."/>
            <person name="Petersen M."/>
            <person name="Berrin J.G."/>
            <person name="Delaux P.M."/>
            <person name="Dal Grande F."/>
            <person name="Keller J."/>
        </authorList>
    </citation>
    <scope>NUCLEOTIDE SEQUENCE [LARGE SCALE GENOMIC DNA]</scope>
    <source>
        <strain evidence="5 6">SAG 2043</strain>
    </source>
</reference>